<dbReference type="RefSeq" id="WP_249319654.1">
    <property type="nucleotide sequence ID" value="NZ_JACRSN010000011.1"/>
</dbReference>
<sequence length="237" mass="25911">MIAHHANRNLKLFYTGIVLLTFCLLFSGCQLISSGTSSSETSSDSAYSEVSGDPASEAASQEPESSEVVSEPAEPEHSSNEDPSIPEEPEDSSSSESLLPPADTENAAFNEKFSTNAIDAAYAEEIDVATSISEMVRICGEYTDLWSKEVDNAYMHLLAASDEEHYSDYKADQESWVSEKDGKIAEITAAAQEQGGSMALLNGSSQVMNFYRARAMYLYEELYQYDPEFSFAFQANG</sequence>
<proteinExistence type="predicted"/>
<feature type="transmembrane region" description="Helical" evidence="2">
    <location>
        <begin position="12"/>
        <end position="33"/>
    </location>
</feature>
<dbReference type="AlphaFoldDB" id="A0A926HSN1"/>
<keyword evidence="2" id="KW-1133">Transmembrane helix</keyword>
<dbReference type="Proteomes" id="UP000651482">
    <property type="component" value="Unassembled WGS sequence"/>
</dbReference>
<feature type="compositionally biased region" description="Low complexity" evidence="1">
    <location>
        <begin position="34"/>
        <end position="72"/>
    </location>
</feature>
<protein>
    <recommendedName>
        <fullName evidence="3">Lysozyme inhibitor LprI-like N-terminal domain-containing protein</fullName>
    </recommendedName>
</protein>
<evidence type="ECO:0000259" key="3">
    <source>
        <dbReference type="Pfam" id="PF07007"/>
    </source>
</evidence>
<feature type="domain" description="Lysozyme inhibitor LprI-like N-terminal" evidence="3">
    <location>
        <begin position="133"/>
        <end position="217"/>
    </location>
</feature>
<feature type="region of interest" description="Disordered" evidence="1">
    <location>
        <begin position="34"/>
        <end position="102"/>
    </location>
</feature>
<comment type="caution">
    <text evidence="4">The sequence shown here is derived from an EMBL/GenBank/DDBJ whole genome shotgun (WGS) entry which is preliminary data.</text>
</comment>
<dbReference type="Pfam" id="PF07007">
    <property type="entry name" value="LprI"/>
    <property type="match status" value="1"/>
</dbReference>
<dbReference type="InterPro" id="IPR009739">
    <property type="entry name" value="LprI-like_N"/>
</dbReference>
<evidence type="ECO:0000313" key="5">
    <source>
        <dbReference type="Proteomes" id="UP000651482"/>
    </source>
</evidence>
<keyword evidence="2" id="KW-0472">Membrane</keyword>
<evidence type="ECO:0000313" key="4">
    <source>
        <dbReference type="EMBL" id="MBC8534005.1"/>
    </source>
</evidence>
<dbReference type="PANTHER" id="PTHR39176">
    <property type="entry name" value="PERIPLASMIC PROTEIN-RELATED"/>
    <property type="match status" value="1"/>
</dbReference>
<name>A0A926HSN1_9FIRM</name>
<dbReference type="EMBL" id="JACRSN010000011">
    <property type="protein sequence ID" value="MBC8534005.1"/>
    <property type="molecule type" value="Genomic_DNA"/>
</dbReference>
<feature type="compositionally biased region" description="Acidic residues" evidence="1">
    <location>
        <begin position="84"/>
        <end position="93"/>
    </location>
</feature>
<accession>A0A926HSN1</accession>
<evidence type="ECO:0000256" key="1">
    <source>
        <dbReference type="SAM" id="MobiDB-lite"/>
    </source>
</evidence>
<reference evidence="4" key="1">
    <citation type="submission" date="2020-08" db="EMBL/GenBank/DDBJ databases">
        <title>Genome public.</title>
        <authorList>
            <person name="Liu C."/>
            <person name="Sun Q."/>
        </authorList>
    </citation>
    <scope>NUCLEOTIDE SEQUENCE</scope>
    <source>
        <strain evidence="4">NSJ-40</strain>
    </source>
</reference>
<organism evidence="4 5">
    <name type="scientific">Yeguia hominis</name>
    <dbReference type="NCBI Taxonomy" id="2763662"/>
    <lineage>
        <taxon>Bacteria</taxon>
        <taxon>Bacillati</taxon>
        <taxon>Bacillota</taxon>
        <taxon>Clostridia</taxon>
        <taxon>Eubacteriales</taxon>
        <taxon>Yeguiaceae</taxon>
        <taxon>Yeguia</taxon>
    </lineage>
</organism>
<keyword evidence="5" id="KW-1185">Reference proteome</keyword>
<gene>
    <name evidence="4" type="ORF">IAG03_08330</name>
</gene>
<keyword evidence="2" id="KW-0812">Transmembrane</keyword>
<evidence type="ECO:0000256" key="2">
    <source>
        <dbReference type="SAM" id="Phobius"/>
    </source>
</evidence>
<dbReference type="PANTHER" id="PTHR39176:SF1">
    <property type="entry name" value="PERIPLASMIC PROTEIN"/>
    <property type="match status" value="1"/>
</dbReference>